<sequence>MEGKVLLSQYLIWVMLLLGQIHGYISCILKEKEALLELKKYLLPMSGEGESDYFLPTWTNDTKSDCCQWNGVKCNRTSRRVIELSFGKPYLKEGFLLNLSLLHPFEEVRSLDLSYSFFNGLFDDVEGYKSLRRLRNLEIMDLSSNLFNSSIFSFLNVATSLTTLFLSSNNLDDHLHVKELKDLKKLELLDLSWNEFNGTIPIRGVCKLKNIEEIDLSHNILVGQLPLCITSLTGLRVLDLSSNFLTGKLPSALSNLEALEYLSLFDNNFEGVFSLGLLTNCSKLKILKLGPTSNSRQVESKRSWEPRFQLNVISERSWKPKFQLSVISLEACNLGEVPHFLLYQKDLRHVDLSDNQICGKFPYWLLENNTKQEVLLLRNNSFRSFHLPESDHNLFRLDVSVNKFDQLFPENIGWILHQLQYVNLANNGFQGNMPSSLVSMKSIEYLDISHNNFQGKLPRSFLKDCYSLQVLKMSYNNLSGEIFLESAKFTRVSYLFMDNNQFTGKIGQGLQSLKSLRMLDISNNNLTGVIPSWIGELGELFALLLSNNSLEGEIHVSLFNTSNLQLLDLSENNLSGGIPSLVSYISPRVLLLQGNNLSGAIPKTLLVNFTALDLSNNRFSGNIPEFINSQSIRILLLWGNNLTGGIPHQLCGLRNINLLDLSKNRLNESIPSCLSNLSFGLEKEDAFDHSYDFGFSSSGMFGVYFKSLVIQDQFFKEYVGGTQTKIEFATKHRYDAYMGGNLLILFGLGLSENELSGEIPIELGDLLEIQALNLSHNKLSGVIPESFSGLKNVESLDLSFNRLQGRIPQKLTDLSSLAVFNLSYNNFSGIIPEGRQFNTFEAQSYLGNPLLCGKPTNLSCESNNFQETDYGVEADESTIDMVSFYWSFVAAYVTILLGIFASLSFDSPWSRFWFYIVDAFILKAKNMLW</sequence>
<evidence type="ECO:0000256" key="1">
    <source>
        <dbReference type="ARBA" id="ARBA00004251"/>
    </source>
</evidence>
<dbReference type="EMBL" id="JBANAX010000755">
    <property type="protein sequence ID" value="KAL1194343.1"/>
    <property type="molecule type" value="Genomic_DNA"/>
</dbReference>
<dbReference type="SUPFAM" id="SSF52047">
    <property type="entry name" value="RNI-like"/>
    <property type="match status" value="1"/>
</dbReference>
<dbReference type="Gene3D" id="3.80.10.10">
    <property type="entry name" value="Ribonuclease Inhibitor"/>
    <property type="match status" value="5"/>
</dbReference>
<comment type="similarity">
    <text evidence="2">Belongs to the RLP family.</text>
</comment>
<dbReference type="PANTHER" id="PTHR48062:SF64">
    <property type="entry name" value="RECEPTOR-LIKE PROTEIN 13"/>
    <property type="match status" value="1"/>
</dbReference>
<keyword evidence="8 12" id="KW-1133">Transmembrane helix</keyword>
<dbReference type="InterPro" id="IPR032675">
    <property type="entry name" value="LRR_dom_sf"/>
</dbReference>
<dbReference type="PRINTS" id="PR00019">
    <property type="entry name" value="LEURICHRPT"/>
</dbReference>
<evidence type="ECO:0000256" key="5">
    <source>
        <dbReference type="ARBA" id="ARBA00022692"/>
    </source>
</evidence>
<feature type="transmembrane region" description="Helical" evidence="12">
    <location>
        <begin position="884"/>
        <end position="905"/>
    </location>
</feature>
<dbReference type="GO" id="GO:0005886">
    <property type="term" value="C:plasma membrane"/>
    <property type="evidence" value="ECO:0007669"/>
    <property type="project" value="UniProtKB-SubCell"/>
</dbReference>
<dbReference type="Pfam" id="PF00560">
    <property type="entry name" value="LRR_1"/>
    <property type="match status" value="5"/>
</dbReference>
<feature type="chain" id="PRO_5044840293" evidence="13">
    <location>
        <begin position="24"/>
        <end position="929"/>
    </location>
</feature>
<reference evidence="15 16" key="1">
    <citation type="submission" date="2024-04" db="EMBL/GenBank/DDBJ databases">
        <title>Genome assembly C_amara_ONT_v2.</title>
        <authorList>
            <person name="Yant L."/>
            <person name="Moore C."/>
            <person name="Slenker M."/>
        </authorList>
    </citation>
    <scope>NUCLEOTIDE SEQUENCE [LARGE SCALE GENOMIC DNA]</scope>
    <source>
        <tissue evidence="15">Leaf</tissue>
    </source>
</reference>
<accession>A0ABD0ZI40</accession>
<evidence type="ECO:0000256" key="2">
    <source>
        <dbReference type="ARBA" id="ARBA00009592"/>
    </source>
</evidence>
<dbReference type="PANTHER" id="PTHR48062">
    <property type="entry name" value="RECEPTOR-LIKE PROTEIN 14"/>
    <property type="match status" value="1"/>
</dbReference>
<keyword evidence="16" id="KW-1185">Reference proteome</keyword>
<feature type="signal peptide" evidence="13">
    <location>
        <begin position="1"/>
        <end position="23"/>
    </location>
</feature>
<dbReference type="Proteomes" id="UP001558713">
    <property type="component" value="Unassembled WGS sequence"/>
</dbReference>
<gene>
    <name evidence="15" type="ORF">V5N11_003938</name>
</gene>
<evidence type="ECO:0000256" key="7">
    <source>
        <dbReference type="ARBA" id="ARBA00022737"/>
    </source>
</evidence>
<dbReference type="InterPro" id="IPR051502">
    <property type="entry name" value="RLP_Defense_Trigger"/>
</dbReference>
<name>A0ABD0ZI40_CARAN</name>
<evidence type="ECO:0000256" key="13">
    <source>
        <dbReference type="SAM" id="SignalP"/>
    </source>
</evidence>
<keyword evidence="10" id="KW-0675">Receptor</keyword>
<keyword evidence="11" id="KW-0325">Glycoprotein</keyword>
<proteinExistence type="inferred from homology"/>
<dbReference type="Pfam" id="PF08263">
    <property type="entry name" value="LRRNT_2"/>
    <property type="match status" value="1"/>
</dbReference>
<keyword evidence="7" id="KW-0677">Repeat</keyword>
<evidence type="ECO:0000256" key="9">
    <source>
        <dbReference type="ARBA" id="ARBA00023136"/>
    </source>
</evidence>
<dbReference type="InterPro" id="IPR003591">
    <property type="entry name" value="Leu-rich_rpt_typical-subtyp"/>
</dbReference>
<organism evidence="15 16">
    <name type="scientific">Cardamine amara subsp. amara</name>
    <dbReference type="NCBI Taxonomy" id="228776"/>
    <lineage>
        <taxon>Eukaryota</taxon>
        <taxon>Viridiplantae</taxon>
        <taxon>Streptophyta</taxon>
        <taxon>Embryophyta</taxon>
        <taxon>Tracheophyta</taxon>
        <taxon>Spermatophyta</taxon>
        <taxon>Magnoliopsida</taxon>
        <taxon>eudicotyledons</taxon>
        <taxon>Gunneridae</taxon>
        <taxon>Pentapetalae</taxon>
        <taxon>rosids</taxon>
        <taxon>malvids</taxon>
        <taxon>Brassicales</taxon>
        <taxon>Brassicaceae</taxon>
        <taxon>Cardamineae</taxon>
        <taxon>Cardamine</taxon>
    </lineage>
</organism>
<dbReference type="AlphaFoldDB" id="A0ABD0ZI40"/>
<feature type="domain" description="Leucine-rich repeat-containing N-terminal plant-type" evidence="14">
    <location>
        <begin position="30"/>
        <end position="75"/>
    </location>
</feature>
<evidence type="ECO:0000256" key="10">
    <source>
        <dbReference type="ARBA" id="ARBA00023170"/>
    </source>
</evidence>
<keyword evidence="6 13" id="KW-0732">Signal</keyword>
<protein>
    <submittedName>
        <fullName evidence="15">Receptor-like protein 15</fullName>
    </submittedName>
</protein>
<evidence type="ECO:0000256" key="4">
    <source>
        <dbReference type="ARBA" id="ARBA00022614"/>
    </source>
</evidence>
<dbReference type="SUPFAM" id="SSF52058">
    <property type="entry name" value="L domain-like"/>
    <property type="match status" value="1"/>
</dbReference>
<keyword evidence="3" id="KW-1003">Cell membrane</keyword>
<keyword evidence="9 12" id="KW-0472">Membrane</keyword>
<evidence type="ECO:0000256" key="11">
    <source>
        <dbReference type="ARBA" id="ARBA00023180"/>
    </source>
</evidence>
<dbReference type="SMART" id="SM00365">
    <property type="entry name" value="LRR_SD22"/>
    <property type="match status" value="5"/>
</dbReference>
<dbReference type="InterPro" id="IPR013210">
    <property type="entry name" value="LRR_N_plant-typ"/>
</dbReference>
<comment type="subcellular location">
    <subcellularLocation>
        <location evidence="1">Cell membrane</location>
        <topology evidence="1">Single-pass type I membrane protein</topology>
    </subcellularLocation>
</comment>
<keyword evidence="4" id="KW-0433">Leucine-rich repeat</keyword>
<dbReference type="InterPro" id="IPR001611">
    <property type="entry name" value="Leu-rich_rpt"/>
</dbReference>
<comment type="caution">
    <text evidence="15">The sequence shown here is derived from an EMBL/GenBank/DDBJ whole genome shotgun (WGS) entry which is preliminary data.</text>
</comment>
<evidence type="ECO:0000313" key="16">
    <source>
        <dbReference type="Proteomes" id="UP001558713"/>
    </source>
</evidence>
<evidence type="ECO:0000256" key="8">
    <source>
        <dbReference type="ARBA" id="ARBA00022989"/>
    </source>
</evidence>
<evidence type="ECO:0000259" key="14">
    <source>
        <dbReference type="Pfam" id="PF08263"/>
    </source>
</evidence>
<dbReference type="FunFam" id="3.80.10.10:FF:000111">
    <property type="entry name" value="LRR receptor-like serine/threonine-protein kinase ERECTA"/>
    <property type="match status" value="1"/>
</dbReference>
<evidence type="ECO:0000256" key="12">
    <source>
        <dbReference type="SAM" id="Phobius"/>
    </source>
</evidence>
<evidence type="ECO:0000256" key="6">
    <source>
        <dbReference type="ARBA" id="ARBA00022729"/>
    </source>
</evidence>
<evidence type="ECO:0000256" key="3">
    <source>
        <dbReference type="ARBA" id="ARBA00022475"/>
    </source>
</evidence>
<keyword evidence="5 12" id="KW-0812">Transmembrane</keyword>
<dbReference type="SMART" id="SM00369">
    <property type="entry name" value="LRR_TYP"/>
    <property type="match status" value="7"/>
</dbReference>
<evidence type="ECO:0000313" key="15">
    <source>
        <dbReference type="EMBL" id="KAL1194343.1"/>
    </source>
</evidence>
<dbReference type="Pfam" id="PF13855">
    <property type="entry name" value="LRR_8"/>
    <property type="match status" value="3"/>
</dbReference>
<dbReference type="FunFam" id="3.80.10.10:FF:000095">
    <property type="entry name" value="LRR receptor-like serine/threonine-protein kinase GSO1"/>
    <property type="match status" value="1"/>
</dbReference>